<dbReference type="Pfam" id="PF06172">
    <property type="entry name" value="Cupin_5"/>
    <property type="match status" value="1"/>
</dbReference>
<sequence>MRDARELIESLGLIPHPEGGYFREVFRSGSTPMTTNGLTDPAGSVVQTDRAPPERNVLTSIYWLLDRSRPVGYWCMNLSDHVHYYHAGAALTYSVIHPDGRLETQRLGPDLRRGDVMQFVVRGGCWKASHLEEGDYCLIGEAVAPGFDFRDFHWGVTEELVRAFPGVFASNRRLLDYVKPDARRNFEDYYERQG</sequence>
<dbReference type="InterPro" id="IPR009327">
    <property type="entry name" value="Cupin_DUF985"/>
</dbReference>
<dbReference type="AlphaFoldDB" id="A0A4P2Q3Y2"/>
<protein>
    <recommendedName>
        <fullName evidence="1">DUF985 domain-containing protein</fullName>
    </recommendedName>
</protein>
<dbReference type="SUPFAM" id="SSF51182">
    <property type="entry name" value="RmlC-like cupins"/>
    <property type="match status" value="1"/>
</dbReference>
<evidence type="ECO:0000259" key="1">
    <source>
        <dbReference type="Pfam" id="PF06172"/>
    </source>
</evidence>
<proteinExistence type="predicted"/>
<dbReference type="CDD" id="cd06121">
    <property type="entry name" value="cupin_YML079wp"/>
    <property type="match status" value="1"/>
</dbReference>
<dbReference type="PANTHER" id="PTHR33387">
    <property type="entry name" value="RMLC-LIKE JELLY ROLL FOLD PROTEIN"/>
    <property type="match status" value="1"/>
</dbReference>
<organism evidence="2 3">
    <name type="scientific">Sorangium cellulosum</name>
    <name type="common">Polyangium cellulosum</name>
    <dbReference type="NCBI Taxonomy" id="56"/>
    <lineage>
        <taxon>Bacteria</taxon>
        <taxon>Pseudomonadati</taxon>
        <taxon>Myxococcota</taxon>
        <taxon>Polyangia</taxon>
        <taxon>Polyangiales</taxon>
        <taxon>Polyangiaceae</taxon>
        <taxon>Sorangium</taxon>
    </lineage>
</organism>
<evidence type="ECO:0000313" key="2">
    <source>
        <dbReference type="EMBL" id="AUX24070.1"/>
    </source>
</evidence>
<reference evidence="2 3" key="1">
    <citation type="submission" date="2015-09" db="EMBL/GenBank/DDBJ databases">
        <title>Sorangium comparison.</title>
        <authorList>
            <person name="Zaburannyi N."/>
            <person name="Bunk B."/>
            <person name="Overmann J."/>
            <person name="Mueller R."/>
        </authorList>
    </citation>
    <scope>NUCLEOTIDE SEQUENCE [LARGE SCALE GENOMIC DNA]</scope>
    <source>
        <strain evidence="2 3">So ceGT47</strain>
    </source>
</reference>
<gene>
    <name evidence="2" type="ORF">SOCEGT47_046030</name>
</gene>
<feature type="domain" description="DUF985" evidence="1">
    <location>
        <begin position="6"/>
        <end position="153"/>
    </location>
</feature>
<dbReference type="InterPro" id="IPR014710">
    <property type="entry name" value="RmlC-like_jellyroll"/>
</dbReference>
<dbReference type="PANTHER" id="PTHR33387:SF3">
    <property type="entry name" value="DUF985 DOMAIN-CONTAINING PROTEIN"/>
    <property type="match status" value="1"/>
</dbReference>
<name>A0A4P2Q3Y2_SORCE</name>
<dbReference type="EMBL" id="CP012670">
    <property type="protein sequence ID" value="AUX24070.1"/>
    <property type="molecule type" value="Genomic_DNA"/>
</dbReference>
<dbReference type="Gene3D" id="2.60.120.10">
    <property type="entry name" value="Jelly Rolls"/>
    <property type="match status" value="1"/>
</dbReference>
<dbReference type="OrthoDB" id="9798288at2"/>
<accession>A0A4P2Q3Y2</accession>
<dbReference type="Proteomes" id="UP000295781">
    <property type="component" value="Chromosome"/>
</dbReference>
<dbReference type="InterPro" id="IPR011051">
    <property type="entry name" value="RmlC_Cupin_sf"/>
</dbReference>
<dbReference type="InterPro" id="IPR039935">
    <property type="entry name" value="YML079W-like"/>
</dbReference>
<evidence type="ECO:0000313" key="3">
    <source>
        <dbReference type="Proteomes" id="UP000295781"/>
    </source>
</evidence>
<dbReference type="RefSeq" id="WP_129349687.1">
    <property type="nucleotide sequence ID" value="NZ_CP012670.1"/>
</dbReference>